<accession>A0A0F9CSU5</accession>
<evidence type="ECO:0000313" key="1">
    <source>
        <dbReference type="EMBL" id="KKL52498.1"/>
    </source>
</evidence>
<organism evidence="1">
    <name type="scientific">marine sediment metagenome</name>
    <dbReference type="NCBI Taxonomy" id="412755"/>
    <lineage>
        <taxon>unclassified sequences</taxon>
        <taxon>metagenomes</taxon>
        <taxon>ecological metagenomes</taxon>
    </lineage>
</organism>
<protein>
    <recommendedName>
        <fullName evidence="2">ArnR1-like winged helix-turn-helix domain-containing protein</fullName>
    </recommendedName>
</protein>
<name>A0A0F9CSU5_9ZZZZ</name>
<reference evidence="1" key="1">
    <citation type="journal article" date="2015" name="Nature">
        <title>Complex archaea that bridge the gap between prokaryotes and eukaryotes.</title>
        <authorList>
            <person name="Spang A."/>
            <person name="Saw J.H."/>
            <person name="Jorgensen S.L."/>
            <person name="Zaremba-Niedzwiedzka K."/>
            <person name="Martijn J."/>
            <person name="Lind A.E."/>
            <person name="van Eijk R."/>
            <person name="Schleper C."/>
            <person name="Guy L."/>
            <person name="Ettema T.J."/>
        </authorList>
    </citation>
    <scope>NUCLEOTIDE SEQUENCE</scope>
</reference>
<proteinExistence type="predicted"/>
<evidence type="ECO:0008006" key="2">
    <source>
        <dbReference type="Google" id="ProtNLM"/>
    </source>
</evidence>
<sequence length="61" mass="7519">MRFKNKRKLYQLISKIPRVSPLSMKLMLKWSSKKLERYLNKLKKDGLIEEKNDRFYPTPYQ</sequence>
<feature type="non-terminal residue" evidence="1">
    <location>
        <position position="61"/>
    </location>
</feature>
<comment type="caution">
    <text evidence="1">The sequence shown here is derived from an EMBL/GenBank/DDBJ whole genome shotgun (WGS) entry which is preliminary data.</text>
</comment>
<dbReference type="AlphaFoldDB" id="A0A0F9CSU5"/>
<dbReference type="EMBL" id="LAZR01031870">
    <property type="protein sequence ID" value="KKL52498.1"/>
    <property type="molecule type" value="Genomic_DNA"/>
</dbReference>
<dbReference type="Gene3D" id="1.10.10.10">
    <property type="entry name" value="Winged helix-like DNA-binding domain superfamily/Winged helix DNA-binding domain"/>
    <property type="match status" value="1"/>
</dbReference>
<gene>
    <name evidence="1" type="ORF">LCGC14_2284890</name>
</gene>
<dbReference type="InterPro" id="IPR036388">
    <property type="entry name" value="WH-like_DNA-bd_sf"/>
</dbReference>